<dbReference type="PANTHER" id="PTHR19308:SF14">
    <property type="entry name" value="START DOMAIN-CONTAINING PROTEIN"/>
    <property type="match status" value="1"/>
</dbReference>
<dbReference type="SUPFAM" id="SSF55961">
    <property type="entry name" value="Bet v1-like"/>
    <property type="match status" value="1"/>
</dbReference>
<proteinExistence type="predicted"/>
<name>A0A7S4U807_9EUKA</name>
<feature type="domain" description="START" evidence="1">
    <location>
        <begin position="69"/>
        <end position="239"/>
    </location>
</feature>
<dbReference type="EMBL" id="HBKR01036925">
    <property type="protein sequence ID" value="CAE2335875.1"/>
    <property type="molecule type" value="Transcribed_RNA"/>
</dbReference>
<dbReference type="GO" id="GO:0008289">
    <property type="term" value="F:lipid binding"/>
    <property type="evidence" value="ECO:0007669"/>
    <property type="project" value="InterPro"/>
</dbReference>
<dbReference type="CDD" id="cd00177">
    <property type="entry name" value="START"/>
    <property type="match status" value="1"/>
</dbReference>
<dbReference type="Pfam" id="PF01852">
    <property type="entry name" value="START"/>
    <property type="match status" value="1"/>
</dbReference>
<dbReference type="InterPro" id="IPR051213">
    <property type="entry name" value="START_lipid_transfer"/>
</dbReference>
<dbReference type="InterPro" id="IPR023393">
    <property type="entry name" value="START-like_dom_sf"/>
</dbReference>
<dbReference type="Gene3D" id="3.30.530.20">
    <property type="match status" value="1"/>
</dbReference>
<evidence type="ECO:0000313" key="2">
    <source>
        <dbReference type="EMBL" id="CAE2335875.1"/>
    </source>
</evidence>
<dbReference type="AlphaFoldDB" id="A0A7S4U807"/>
<dbReference type="PANTHER" id="PTHR19308">
    <property type="entry name" value="PHOSPHATIDYLCHOLINE TRANSFER PROTEIN"/>
    <property type="match status" value="1"/>
</dbReference>
<evidence type="ECO:0000259" key="1">
    <source>
        <dbReference type="PROSITE" id="PS50848"/>
    </source>
</evidence>
<gene>
    <name evidence="2" type="ORF">NAES01612_LOCUS24141</name>
</gene>
<protein>
    <recommendedName>
        <fullName evidence="1">START domain-containing protein</fullName>
    </recommendedName>
</protein>
<dbReference type="GO" id="GO:0005737">
    <property type="term" value="C:cytoplasm"/>
    <property type="evidence" value="ECO:0007669"/>
    <property type="project" value="UniProtKB-ARBA"/>
</dbReference>
<sequence length="360" mass="41225">MADEPLDFTFKKVDDKDTTWYARRELGHPDDPYNKNCKKVSKDDPQYKEWLKIGADLCDQLEKDILQDEGDGWVFLADTDGVVSHRKENEGSNILTFKGCTVIPSTAEIIRLFLIQMDQRKYWDPTFVEGNFEYEAEVTARLVTNVYSAPWPVSYRDFVCIASEALREDGLFLAGIHSIEHDEFPDRDGFVRGIIYSSGFVIKPIEGTPDGLPQCRVWYTGTVDTAGWIPVAVANVVNSNQPQNLASLRKLVISVADMLMDVIKDLFRLESFTAANIENIFSSALEKHGHDEHPDILYDALKNYFLEKRVGPTDEDLLNQMETQGKKNTMHKIFRSFQHYMLTMKDGKEIYAMAQEFFSK</sequence>
<reference evidence="2" key="1">
    <citation type="submission" date="2021-01" db="EMBL/GenBank/DDBJ databases">
        <authorList>
            <person name="Corre E."/>
            <person name="Pelletier E."/>
            <person name="Niang G."/>
            <person name="Scheremetjew M."/>
            <person name="Finn R."/>
            <person name="Kale V."/>
            <person name="Holt S."/>
            <person name="Cochrane G."/>
            <person name="Meng A."/>
            <person name="Brown T."/>
            <person name="Cohen L."/>
        </authorList>
    </citation>
    <scope>NUCLEOTIDE SEQUENCE</scope>
    <source>
        <strain evidence="2">SoJaBio B1-5/56/2</strain>
    </source>
</reference>
<organism evidence="2">
    <name type="scientific">Paramoeba aestuarina</name>
    <dbReference type="NCBI Taxonomy" id="180227"/>
    <lineage>
        <taxon>Eukaryota</taxon>
        <taxon>Amoebozoa</taxon>
        <taxon>Discosea</taxon>
        <taxon>Flabellinia</taxon>
        <taxon>Dactylopodida</taxon>
        <taxon>Paramoebidae</taxon>
        <taxon>Paramoeba</taxon>
    </lineage>
</organism>
<accession>A0A7S4U807</accession>
<dbReference type="PROSITE" id="PS50848">
    <property type="entry name" value="START"/>
    <property type="match status" value="1"/>
</dbReference>
<dbReference type="InterPro" id="IPR002913">
    <property type="entry name" value="START_lipid-bd_dom"/>
</dbReference>